<gene>
    <name evidence="1" type="ORF">ABDB84_12820</name>
</gene>
<proteinExistence type="predicted"/>
<keyword evidence="2" id="KW-1185">Reference proteome</keyword>
<sequence length="61" mass="6871">MDINTLRSVSTVMSFFIFIGLIWWAFRPANAAQFQEASMLPFALDEMPVGDTQTSAEGQQR</sequence>
<evidence type="ECO:0000313" key="1">
    <source>
        <dbReference type="EMBL" id="MEN3069367.1"/>
    </source>
</evidence>
<dbReference type="Pfam" id="PF05545">
    <property type="entry name" value="FixQ"/>
    <property type="match status" value="1"/>
</dbReference>
<dbReference type="CDD" id="cd01324">
    <property type="entry name" value="cbb3_Oxidase_CcoQ"/>
    <property type="match status" value="1"/>
</dbReference>
<protein>
    <submittedName>
        <fullName evidence="1">CcoQ/FixQ family Cbb3-type cytochrome c oxidase assembly chaperone</fullName>
    </submittedName>
</protein>
<accession>A0ABU9Z0V7</accession>
<dbReference type="InterPro" id="IPR008621">
    <property type="entry name" value="Cbb3-typ_cyt_oxidase_comp"/>
</dbReference>
<dbReference type="Proteomes" id="UP001410394">
    <property type="component" value="Unassembled WGS sequence"/>
</dbReference>
<dbReference type="EMBL" id="JBDIVE010000006">
    <property type="protein sequence ID" value="MEN3069367.1"/>
    <property type="molecule type" value="Genomic_DNA"/>
</dbReference>
<comment type="caution">
    <text evidence="1">The sequence shown here is derived from an EMBL/GenBank/DDBJ whole genome shotgun (WGS) entry which is preliminary data.</text>
</comment>
<dbReference type="RefSeq" id="WP_345920136.1">
    <property type="nucleotide sequence ID" value="NZ_JBDIVE010000006.1"/>
</dbReference>
<evidence type="ECO:0000313" key="2">
    <source>
        <dbReference type="Proteomes" id="UP001410394"/>
    </source>
</evidence>
<reference evidence="1 2" key="1">
    <citation type="journal article" date="2018" name="Int. J. Syst. Evol. Microbiol.">
        <title>Uliginosibacterium sediminicola sp. nov., isolated from freshwater sediment.</title>
        <authorList>
            <person name="Hwang W.M."/>
            <person name="Kim S.M."/>
            <person name="Kang K."/>
            <person name="Ahn T.Y."/>
        </authorList>
    </citation>
    <scope>NUCLEOTIDE SEQUENCE [LARGE SCALE GENOMIC DNA]</scope>
    <source>
        <strain evidence="1 2">M1-21</strain>
    </source>
</reference>
<organism evidence="1 2">
    <name type="scientific">Uliginosibacterium sediminicola</name>
    <dbReference type="NCBI Taxonomy" id="2024550"/>
    <lineage>
        <taxon>Bacteria</taxon>
        <taxon>Pseudomonadati</taxon>
        <taxon>Pseudomonadota</taxon>
        <taxon>Betaproteobacteria</taxon>
        <taxon>Rhodocyclales</taxon>
        <taxon>Zoogloeaceae</taxon>
        <taxon>Uliginosibacterium</taxon>
    </lineage>
</organism>
<name>A0ABU9Z0V7_9RHOO</name>